<evidence type="ECO:0000256" key="5">
    <source>
        <dbReference type="ARBA" id="ARBA00023136"/>
    </source>
</evidence>
<keyword evidence="4 6" id="KW-1133">Transmembrane helix</keyword>
<dbReference type="RefSeq" id="WP_265617760.1">
    <property type="nucleotide sequence ID" value="NZ_JAPFRD010000011.1"/>
</dbReference>
<feature type="transmembrane region" description="Helical" evidence="6">
    <location>
        <begin position="701"/>
        <end position="728"/>
    </location>
</feature>
<evidence type="ECO:0000259" key="7">
    <source>
        <dbReference type="Pfam" id="PF02687"/>
    </source>
</evidence>
<evidence type="ECO:0000256" key="1">
    <source>
        <dbReference type="ARBA" id="ARBA00004651"/>
    </source>
</evidence>
<sequence length="832" mass="94546">MLGPSIKLAWQLFHQEKYANHQVLLRWTQGVLLVFMVTLSLTSSNIQYFLERNLQSLLGADVVVSHSQKLTLNQIKELNSWAKKIVWTRQLKAMITRDEQWQQISLKAVGNDYPLQGELRYSQQLDVEGEARTVSFPNGIPRLGEIWLEPRLMKALNVHVGEDIELGERAFKVSSILLHEPDRLLEAHNVDMRAMINAEDLSSLQFPDEVIQHRYLIAANNSNIQNILDWQAVNLPAARIHHKGSGHPLALFWKRVENFVGLTSIILFFMAAIGIQQLSHVHVRKDQLFTALCMSMTASKLPGAVISWFKWFFGFAWSLPGVLLFSTALHWLIVKWLRDTFTDIEWFWDVTQLYTPIAILAVVFMLFYSRVWLSFINCSAAQLLREAPLKSQQWISQLMILVGLTMVAFFYSDNHTLTFMVVIALAFCVVTMIVVSWGSLYVLERITRRMSGLIPFSLYMMRQRIVSKSTQMLGVGLSCFLLLFTLMLLKDFGASMSHYTRQHDGNVLVTQATPAQMDAIQQWAGQKDISLRQHKPYVYAQLLEVNSIALAKFISNPSESAATLSRPIRLHWSDTIPGNNRVVTGQWWQPDTRHWQQISVEQEVMTDLKLHLGDTLYFQIGPDRAAFRIVASHEYQAGNGSITFWMQVPPAALAHLNAARYSMASMELAEPHWAELSQLWRQHPSLRMVTLKDLMRRYDNVLGMVTTVVSGFSLIISLLAAIVIVATVKSCEARDRSRNSVILSFGLSRLTCFRLTIIEWFFTATIAACGAISGTYLAGMLIYHSQFSLAYSPDFLWLAATLCIVLLLVTALGLMASKQSLNNSIRQLMAEN</sequence>
<feature type="transmembrane region" description="Helical" evidence="6">
    <location>
        <begin position="795"/>
        <end position="816"/>
    </location>
</feature>
<evidence type="ECO:0000313" key="8">
    <source>
        <dbReference type="EMBL" id="MCW8109013.1"/>
    </source>
</evidence>
<feature type="transmembrane region" description="Helical" evidence="6">
    <location>
        <begin position="353"/>
        <end position="373"/>
    </location>
</feature>
<keyword evidence="3 6" id="KW-0812">Transmembrane</keyword>
<feature type="transmembrane region" description="Helical" evidence="6">
    <location>
        <begin position="417"/>
        <end position="443"/>
    </location>
</feature>
<dbReference type="PANTHER" id="PTHR30287">
    <property type="entry name" value="MEMBRANE COMPONENT OF PREDICTED ABC SUPERFAMILY METABOLITE UPTAKE TRANSPORTER"/>
    <property type="match status" value="1"/>
</dbReference>
<feature type="transmembrane region" description="Helical" evidence="6">
    <location>
        <begin position="315"/>
        <end position="333"/>
    </location>
</feature>
<feature type="transmembrane region" description="Helical" evidence="6">
    <location>
        <begin position="757"/>
        <end position="783"/>
    </location>
</feature>
<comment type="caution">
    <text evidence="8">The sequence shown here is derived from an EMBL/GenBank/DDBJ whole genome shotgun (WGS) entry which is preliminary data.</text>
</comment>
<evidence type="ECO:0000256" key="4">
    <source>
        <dbReference type="ARBA" id="ARBA00022989"/>
    </source>
</evidence>
<feature type="domain" description="ABC3 transporter permease C-terminal" evidence="7">
    <location>
        <begin position="712"/>
        <end position="822"/>
    </location>
</feature>
<organism evidence="8 9">
    <name type="scientific">Alteromonas aquimaris</name>
    <dbReference type="NCBI Taxonomy" id="2998417"/>
    <lineage>
        <taxon>Bacteria</taxon>
        <taxon>Pseudomonadati</taxon>
        <taxon>Pseudomonadota</taxon>
        <taxon>Gammaproteobacteria</taxon>
        <taxon>Alteromonadales</taxon>
        <taxon>Alteromonadaceae</taxon>
        <taxon>Alteromonas/Salinimonas group</taxon>
        <taxon>Alteromonas</taxon>
    </lineage>
</organism>
<feature type="transmembrane region" description="Helical" evidence="6">
    <location>
        <begin position="470"/>
        <end position="489"/>
    </location>
</feature>
<accession>A0ABT3P8A8</accession>
<dbReference type="InterPro" id="IPR038766">
    <property type="entry name" value="Membrane_comp_ABC_pdt"/>
</dbReference>
<gene>
    <name evidence="8" type="ORF">OPS25_10955</name>
</gene>
<feature type="transmembrane region" description="Helical" evidence="6">
    <location>
        <begin position="259"/>
        <end position="276"/>
    </location>
</feature>
<dbReference type="Pfam" id="PF02687">
    <property type="entry name" value="FtsX"/>
    <property type="match status" value="1"/>
</dbReference>
<protein>
    <submittedName>
        <fullName evidence="8">Permease</fullName>
    </submittedName>
</protein>
<reference evidence="8" key="1">
    <citation type="submission" date="2022-11" db="EMBL/GenBank/DDBJ databases">
        <title>Alteromonas sp. nov., isolated from sea water of the Qingdao.</title>
        <authorList>
            <person name="Wang Q."/>
        </authorList>
    </citation>
    <scope>NUCLEOTIDE SEQUENCE</scope>
    <source>
        <strain evidence="8">ASW11-7</strain>
    </source>
</reference>
<evidence type="ECO:0000313" key="9">
    <source>
        <dbReference type="Proteomes" id="UP001142810"/>
    </source>
</evidence>
<keyword evidence="9" id="KW-1185">Reference proteome</keyword>
<dbReference type="Proteomes" id="UP001142810">
    <property type="component" value="Unassembled WGS sequence"/>
</dbReference>
<keyword evidence="5 6" id="KW-0472">Membrane</keyword>
<name>A0ABT3P8A8_9ALTE</name>
<dbReference type="PANTHER" id="PTHR30287:SF1">
    <property type="entry name" value="INNER MEMBRANE PROTEIN"/>
    <property type="match status" value="1"/>
</dbReference>
<keyword evidence="2" id="KW-1003">Cell membrane</keyword>
<proteinExistence type="predicted"/>
<comment type="subcellular location">
    <subcellularLocation>
        <location evidence="1">Cell membrane</location>
        <topology evidence="1">Multi-pass membrane protein</topology>
    </subcellularLocation>
</comment>
<evidence type="ECO:0000256" key="6">
    <source>
        <dbReference type="SAM" id="Phobius"/>
    </source>
</evidence>
<dbReference type="EMBL" id="JAPFRD010000011">
    <property type="protein sequence ID" value="MCW8109013.1"/>
    <property type="molecule type" value="Genomic_DNA"/>
</dbReference>
<dbReference type="InterPro" id="IPR003838">
    <property type="entry name" value="ABC3_permease_C"/>
</dbReference>
<evidence type="ECO:0000256" key="3">
    <source>
        <dbReference type="ARBA" id="ARBA00022692"/>
    </source>
</evidence>
<evidence type="ECO:0000256" key="2">
    <source>
        <dbReference type="ARBA" id="ARBA00022475"/>
    </source>
</evidence>
<feature type="transmembrane region" description="Helical" evidence="6">
    <location>
        <begin position="394"/>
        <end position="411"/>
    </location>
</feature>